<evidence type="ECO:0000256" key="6">
    <source>
        <dbReference type="ARBA" id="ARBA00022750"/>
    </source>
</evidence>
<evidence type="ECO:0000256" key="5">
    <source>
        <dbReference type="ARBA" id="ARBA00022729"/>
    </source>
</evidence>
<dbReference type="FunFam" id="2.40.70.10:FF:000018">
    <property type="entry name" value="Aspartic proteinase-like protein 2"/>
    <property type="match status" value="1"/>
</dbReference>
<keyword evidence="8 12" id="KW-1133">Transmembrane helix</keyword>
<keyword evidence="10" id="KW-0325">Glycoprotein</keyword>
<evidence type="ECO:0000313" key="14">
    <source>
        <dbReference type="EMBL" id="KAG5515648.1"/>
    </source>
</evidence>
<dbReference type="PANTHER" id="PTHR13683:SF375">
    <property type="entry name" value="PEPTIDASE A1 DOMAIN-CONTAINING PROTEIN"/>
    <property type="match status" value="1"/>
</dbReference>
<feature type="active site" evidence="11">
    <location>
        <position position="320"/>
    </location>
</feature>
<dbReference type="Pfam" id="PF14543">
    <property type="entry name" value="TAXi_N"/>
    <property type="match status" value="1"/>
</dbReference>
<gene>
    <name evidence="14" type="ORF">RHGRI_036630</name>
</gene>
<dbReference type="Gene3D" id="2.40.70.10">
    <property type="entry name" value="Acid Proteases"/>
    <property type="match status" value="2"/>
</dbReference>
<keyword evidence="6" id="KW-0064">Aspartyl protease</keyword>
<keyword evidence="9 12" id="KW-0472">Membrane</keyword>
<dbReference type="AlphaFoldDB" id="A0AAV6HNU2"/>
<organism evidence="14 15">
    <name type="scientific">Rhododendron griersonianum</name>
    <dbReference type="NCBI Taxonomy" id="479676"/>
    <lineage>
        <taxon>Eukaryota</taxon>
        <taxon>Viridiplantae</taxon>
        <taxon>Streptophyta</taxon>
        <taxon>Embryophyta</taxon>
        <taxon>Tracheophyta</taxon>
        <taxon>Spermatophyta</taxon>
        <taxon>Magnoliopsida</taxon>
        <taxon>eudicotyledons</taxon>
        <taxon>Gunneridae</taxon>
        <taxon>Pentapetalae</taxon>
        <taxon>asterids</taxon>
        <taxon>Ericales</taxon>
        <taxon>Ericaceae</taxon>
        <taxon>Ericoideae</taxon>
        <taxon>Rhodoreae</taxon>
        <taxon>Rhododendron</taxon>
    </lineage>
</organism>
<dbReference type="FunFam" id="2.40.70.10:FF:000020">
    <property type="entry name" value="Aspartic proteinase-like protein 2"/>
    <property type="match status" value="1"/>
</dbReference>
<evidence type="ECO:0000256" key="11">
    <source>
        <dbReference type="PIRSR" id="PIRSR601461-1"/>
    </source>
</evidence>
<accession>A0AAV6HNU2</accession>
<dbReference type="GO" id="GO:0006508">
    <property type="term" value="P:proteolysis"/>
    <property type="evidence" value="ECO:0007669"/>
    <property type="project" value="UniProtKB-KW"/>
</dbReference>
<feature type="domain" description="Peptidase A1" evidence="13">
    <location>
        <begin position="81"/>
        <end position="440"/>
    </location>
</feature>
<keyword evidence="5" id="KW-0732">Signal</keyword>
<dbReference type="InterPro" id="IPR021109">
    <property type="entry name" value="Peptidase_aspartic_dom_sf"/>
</dbReference>
<dbReference type="EMBL" id="JACTNZ010000013">
    <property type="protein sequence ID" value="KAG5515648.1"/>
    <property type="molecule type" value="Genomic_DNA"/>
</dbReference>
<keyword evidence="15" id="KW-1185">Reference proteome</keyword>
<comment type="caution">
    <text evidence="14">The sequence shown here is derived from an EMBL/GenBank/DDBJ whole genome shotgun (WGS) entry which is preliminary data.</text>
</comment>
<evidence type="ECO:0000256" key="1">
    <source>
        <dbReference type="ARBA" id="ARBA00004370"/>
    </source>
</evidence>
<dbReference type="PROSITE" id="PS51767">
    <property type="entry name" value="PEPTIDASE_A1"/>
    <property type="match status" value="1"/>
</dbReference>
<keyword evidence="7" id="KW-0378">Hydrolase</keyword>
<evidence type="ECO:0000259" key="13">
    <source>
        <dbReference type="PROSITE" id="PS51767"/>
    </source>
</evidence>
<name>A0AAV6HNU2_9ERIC</name>
<feature type="active site" evidence="11">
    <location>
        <position position="99"/>
    </location>
</feature>
<evidence type="ECO:0000256" key="12">
    <source>
        <dbReference type="SAM" id="Phobius"/>
    </source>
</evidence>
<dbReference type="CDD" id="cd05476">
    <property type="entry name" value="pepsin_A_like_plant"/>
    <property type="match status" value="1"/>
</dbReference>
<evidence type="ECO:0000256" key="8">
    <source>
        <dbReference type="ARBA" id="ARBA00022989"/>
    </source>
</evidence>
<dbReference type="Proteomes" id="UP000823749">
    <property type="component" value="Chromosome 13"/>
</dbReference>
<evidence type="ECO:0000256" key="3">
    <source>
        <dbReference type="ARBA" id="ARBA00022670"/>
    </source>
</evidence>
<reference evidence="14 15" key="1">
    <citation type="submission" date="2020-08" db="EMBL/GenBank/DDBJ databases">
        <title>Plant Genome Project.</title>
        <authorList>
            <person name="Zhang R.-G."/>
        </authorList>
    </citation>
    <scope>NUCLEOTIDE SEQUENCE [LARGE SCALE GENOMIC DNA]</scope>
    <source>
        <strain evidence="14">WSP0</strain>
        <tissue evidence="14">Leaf</tissue>
    </source>
</reference>
<evidence type="ECO:0000256" key="2">
    <source>
        <dbReference type="ARBA" id="ARBA00007447"/>
    </source>
</evidence>
<dbReference type="InterPro" id="IPR032861">
    <property type="entry name" value="TAXi_N"/>
</dbReference>
<evidence type="ECO:0000313" key="15">
    <source>
        <dbReference type="Proteomes" id="UP000823749"/>
    </source>
</evidence>
<dbReference type="InterPro" id="IPR032799">
    <property type="entry name" value="TAXi_C"/>
</dbReference>
<dbReference type="GO" id="GO:0016020">
    <property type="term" value="C:membrane"/>
    <property type="evidence" value="ECO:0007669"/>
    <property type="project" value="UniProtKB-SubCell"/>
</dbReference>
<keyword evidence="3" id="KW-0645">Protease</keyword>
<dbReference type="InterPro" id="IPR033121">
    <property type="entry name" value="PEPTIDASE_A1"/>
</dbReference>
<comment type="similarity">
    <text evidence="2">Belongs to the peptidase A1 family.</text>
</comment>
<dbReference type="PRINTS" id="PR00792">
    <property type="entry name" value="PEPSIN"/>
</dbReference>
<dbReference type="Pfam" id="PF14541">
    <property type="entry name" value="TAXi_C"/>
    <property type="match status" value="1"/>
</dbReference>
<dbReference type="GO" id="GO:0004190">
    <property type="term" value="F:aspartic-type endopeptidase activity"/>
    <property type="evidence" value="ECO:0007669"/>
    <property type="project" value="UniProtKB-KW"/>
</dbReference>
<proteinExistence type="inferred from homology"/>
<evidence type="ECO:0000256" key="10">
    <source>
        <dbReference type="ARBA" id="ARBA00023180"/>
    </source>
</evidence>
<sequence length="565" mass="60320">MPAPIAAGFWISLALIFPAAVVVCGFPAALTLERAFPRTGHGLALNQLKERDRVRHRRILQSGVVDFPVEGTYDPYLVGLYFTSVQLGTPPQEFYVQIDSGSDVLWVGCNSCSGCPTSSGLKISLNLFNPSGSSTASLVSCSDQRCTVGFQSSDSVCPTQNNPNNQCSYTFQYGDGSGTSGYYVSDLMHLNTVVGSSLVSNSSATVVFGCSMAATGDLTKTDRAVDGIFGFGQQGLSIVSQLYSQGVAPNAFSHCLIGSNNGGGILVLGEIVEPNIVYTPLVQSQPHYNLNLESISVNGQTLSIDSSVFATSSNGGTIVDSGTTLAYIAEEAYAPFVSGITSAVSQSSVRSIPSNGNQCYLTTSNISEVFPTVSLNFAGGASMLLYPEDYLLQQNSIAGAAVWCIGFQQIEGQGITILGDLFLQNKIIVYDLTGQRIGWTNYDCSLAVNVSASTANGKSTAQKFLALVTFTSSRSRKLFFSLSPYIFVVVSICIGPFCLVISIYSYRPGLYNYSLDCSFCSDFVGPTLFLEEASVASVVHYIYTQGYGVYTFFRQKIPSMLNCPC</sequence>
<feature type="transmembrane region" description="Helical" evidence="12">
    <location>
        <begin position="482"/>
        <end position="504"/>
    </location>
</feature>
<evidence type="ECO:0000256" key="4">
    <source>
        <dbReference type="ARBA" id="ARBA00022692"/>
    </source>
</evidence>
<dbReference type="SUPFAM" id="SSF50630">
    <property type="entry name" value="Acid proteases"/>
    <property type="match status" value="1"/>
</dbReference>
<dbReference type="PANTHER" id="PTHR13683">
    <property type="entry name" value="ASPARTYL PROTEASES"/>
    <property type="match status" value="1"/>
</dbReference>
<protein>
    <recommendedName>
        <fullName evidence="13">Peptidase A1 domain-containing protein</fullName>
    </recommendedName>
</protein>
<comment type="subcellular location">
    <subcellularLocation>
        <location evidence="1">Membrane</location>
    </subcellularLocation>
</comment>
<keyword evidence="4 12" id="KW-0812">Transmembrane</keyword>
<evidence type="ECO:0000256" key="7">
    <source>
        <dbReference type="ARBA" id="ARBA00022801"/>
    </source>
</evidence>
<evidence type="ECO:0000256" key="9">
    <source>
        <dbReference type="ARBA" id="ARBA00023136"/>
    </source>
</evidence>
<dbReference type="InterPro" id="IPR001461">
    <property type="entry name" value="Aspartic_peptidase_A1"/>
</dbReference>
<dbReference type="InterPro" id="IPR034161">
    <property type="entry name" value="Pepsin-like_plant"/>
</dbReference>